<accession>A0A1G8KN61</accession>
<dbReference type="Proteomes" id="UP000199382">
    <property type="component" value="Unassembled WGS sequence"/>
</dbReference>
<evidence type="ECO:0000313" key="2">
    <source>
        <dbReference type="EMBL" id="SDI44848.1"/>
    </source>
</evidence>
<sequence length="139" mass="15060">MKKPTLAILALIATPALAAEPVTVYRDPSCGCCSLWAEYMEDRGYDVEIVDDTNVARRAMAAGVPEQGLSCHHSKIGGYEVHGHVPEEVIARLLTERPAITGLILPGMPQNSPGMAREKYGTLKVYSYGPEGIEVFSNE</sequence>
<keyword evidence="1" id="KW-0732">Signal</keyword>
<dbReference type="InterPro" id="IPR007332">
    <property type="entry name" value="DUF411"/>
</dbReference>
<evidence type="ECO:0000313" key="3">
    <source>
        <dbReference type="Proteomes" id="UP000199382"/>
    </source>
</evidence>
<dbReference type="EMBL" id="FNEK01000003">
    <property type="protein sequence ID" value="SDI44848.1"/>
    <property type="molecule type" value="Genomic_DNA"/>
</dbReference>
<gene>
    <name evidence="2" type="ORF">SAMN04488026_100339</name>
</gene>
<proteinExistence type="predicted"/>
<feature type="signal peptide" evidence="1">
    <location>
        <begin position="1"/>
        <end position="18"/>
    </location>
</feature>
<dbReference type="RefSeq" id="WP_093148683.1">
    <property type="nucleotide sequence ID" value="NZ_FNEK01000003.1"/>
</dbReference>
<reference evidence="2 3" key="1">
    <citation type="submission" date="2016-10" db="EMBL/GenBank/DDBJ databases">
        <authorList>
            <person name="de Groot N.N."/>
        </authorList>
    </citation>
    <scope>NUCLEOTIDE SEQUENCE [LARGE SCALE GENOMIC DNA]</scope>
    <source>
        <strain evidence="2 3">DSM 25294</strain>
    </source>
</reference>
<dbReference type="STRING" id="571298.SAMN04488026_100339"/>
<dbReference type="Pfam" id="PF04214">
    <property type="entry name" value="DUF411"/>
    <property type="match status" value="1"/>
</dbReference>
<dbReference type="OrthoDB" id="14727at2"/>
<protein>
    <submittedName>
        <fullName evidence="2">Uncharacterized conserved protein</fullName>
    </submittedName>
</protein>
<feature type="chain" id="PRO_5011472450" evidence="1">
    <location>
        <begin position="19"/>
        <end position="139"/>
    </location>
</feature>
<evidence type="ECO:0000256" key="1">
    <source>
        <dbReference type="SAM" id="SignalP"/>
    </source>
</evidence>
<dbReference type="AlphaFoldDB" id="A0A1G8KN61"/>
<keyword evidence="3" id="KW-1185">Reference proteome</keyword>
<organism evidence="2 3">
    <name type="scientific">Aliiruegeria lutimaris</name>
    <dbReference type="NCBI Taxonomy" id="571298"/>
    <lineage>
        <taxon>Bacteria</taxon>
        <taxon>Pseudomonadati</taxon>
        <taxon>Pseudomonadota</taxon>
        <taxon>Alphaproteobacteria</taxon>
        <taxon>Rhodobacterales</taxon>
        <taxon>Roseobacteraceae</taxon>
        <taxon>Aliiruegeria</taxon>
    </lineage>
</organism>
<name>A0A1G8KN61_9RHOB</name>